<evidence type="ECO:0000313" key="2">
    <source>
        <dbReference type="EMBL" id="ODP37789.1"/>
    </source>
</evidence>
<organism evidence="2 3">
    <name type="scientific">Sphingomonas turrisvirgatae</name>
    <dbReference type="NCBI Taxonomy" id="1888892"/>
    <lineage>
        <taxon>Bacteria</taxon>
        <taxon>Pseudomonadati</taxon>
        <taxon>Pseudomonadota</taxon>
        <taxon>Alphaproteobacteria</taxon>
        <taxon>Sphingomonadales</taxon>
        <taxon>Sphingomonadaceae</taxon>
        <taxon>Sphingomonas</taxon>
    </lineage>
</organism>
<accession>A0A1E3LVP5</accession>
<dbReference type="STRING" id="1888892.BFL28_02150"/>
<dbReference type="EMBL" id="MDDS01000024">
    <property type="protein sequence ID" value="ODP37789.1"/>
    <property type="molecule type" value="Genomic_DNA"/>
</dbReference>
<proteinExistence type="predicted"/>
<keyword evidence="1" id="KW-0472">Membrane</keyword>
<comment type="caution">
    <text evidence="2">The sequence shown here is derived from an EMBL/GenBank/DDBJ whole genome shotgun (WGS) entry which is preliminary data.</text>
</comment>
<reference evidence="2 3" key="1">
    <citation type="submission" date="2016-08" db="EMBL/GenBank/DDBJ databases">
        <title>Draft genome of the agarase producing Sphingomonas sp. MCT13.</title>
        <authorList>
            <person name="D'Andrea M.M."/>
            <person name="Rossolini G.M."/>
            <person name="Thaller M.C."/>
        </authorList>
    </citation>
    <scope>NUCLEOTIDE SEQUENCE [LARGE SCALE GENOMIC DNA]</scope>
    <source>
        <strain evidence="2 3">MCT13</strain>
    </source>
</reference>
<sequence>MIGEAIAGYIGHRIDASDGEGGALGAAVGVVTWKVATTVVPAAIVLGAAAFGYSYLKRRLQETKA</sequence>
<evidence type="ECO:0000313" key="3">
    <source>
        <dbReference type="Proteomes" id="UP000094487"/>
    </source>
</evidence>
<dbReference type="AlphaFoldDB" id="A0A1E3LVP5"/>
<gene>
    <name evidence="2" type="ORF">BFL28_02150</name>
</gene>
<name>A0A1E3LVP5_9SPHN</name>
<dbReference type="Proteomes" id="UP000094487">
    <property type="component" value="Unassembled WGS sequence"/>
</dbReference>
<dbReference type="RefSeq" id="WP_069320510.1">
    <property type="nucleotide sequence ID" value="NZ_MDDS01000024.1"/>
</dbReference>
<protein>
    <submittedName>
        <fullName evidence="2">Uncharacterized protein</fullName>
    </submittedName>
</protein>
<evidence type="ECO:0000256" key="1">
    <source>
        <dbReference type="SAM" id="Phobius"/>
    </source>
</evidence>
<dbReference type="OrthoDB" id="7585233at2"/>
<keyword evidence="1" id="KW-1133">Transmembrane helix</keyword>
<keyword evidence="3" id="KW-1185">Reference proteome</keyword>
<keyword evidence="1" id="KW-0812">Transmembrane</keyword>
<feature type="transmembrane region" description="Helical" evidence="1">
    <location>
        <begin position="35"/>
        <end position="56"/>
    </location>
</feature>